<name>A0ABR4Q0L1_9CEST</name>
<reference evidence="2 3" key="1">
    <citation type="journal article" date="2022" name="Front. Cell. Infect. Microbiol.">
        <title>The Genomes of Two Strains of Taenia crassiceps the Animal Model for the Study of Human Cysticercosis.</title>
        <authorList>
            <person name="Bobes R.J."/>
            <person name="Estrada K."/>
            <person name="Rios-Valencia D.G."/>
            <person name="Calderon-Gallegos A."/>
            <person name="de la Torre P."/>
            <person name="Carrero J.C."/>
            <person name="Sanchez-Flores A."/>
            <person name="Laclette J.P."/>
        </authorList>
    </citation>
    <scope>NUCLEOTIDE SEQUENCE [LARGE SCALE GENOMIC DNA]</scope>
    <source>
        <strain evidence="2">WFUcys</strain>
    </source>
</reference>
<dbReference type="EMBL" id="JAKROA010000023">
    <property type="protein sequence ID" value="KAL5102880.1"/>
    <property type="molecule type" value="Genomic_DNA"/>
</dbReference>
<evidence type="ECO:0000313" key="2">
    <source>
        <dbReference type="EMBL" id="KAL5102880.1"/>
    </source>
</evidence>
<comment type="caution">
    <text evidence="2">The sequence shown here is derived from an EMBL/GenBank/DDBJ whole genome shotgun (WGS) entry which is preliminary data.</text>
</comment>
<dbReference type="Proteomes" id="UP001651158">
    <property type="component" value="Unassembled WGS sequence"/>
</dbReference>
<dbReference type="PANTHER" id="PTHR15926:SF1">
    <property type="entry name" value="ALL-TRANS RETINOIC ACID-INDUCED DIFFERENTIATION FACTOR"/>
    <property type="match status" value="1"/>
</dbReference>
<sequence length="280" mass="31610">MLGADDSTRAAAQPMTTISIEMSYWTLRICGTTTSMHEAHSRRFLSLLAVPKRSLRIIRKPMSKCMYLVALLLASSAFSSLFDVVCLRYSGRIIGRKCALNDEIIGIDLSNPDLVLLPTEIFSQALLFFPWKGFCECVALDRLCRNFIARWVLPLNSTKIIQNSTIRVWEHQLNYCLAFGRGHICPANSGCVFNGPDCFNCLCNSNHWGYRCLRQGTFPTITIFIAVLGVTFLCCLLLFYRFFAPWTVVYQALELRCLRLQCGLPGPSSNCILMFTSPKK</sequence>
<accession>A0ABR4Q0L1</accession>
<dbReference type="PANTHER" id="PTHR15926">
    <property type="entry name" value="ALL-TRANS RETINOIC ACID-INDUCED DIFFERENTIATION FACTOR"/>
    <property type="match status" value="1"/>
</dbReference>
<dbReference type="InterPro" id="IPR042350">
    <property type="entry name" value="ATRAID"/>
</dbReference>
<keyword evidence="1" id="KW-0472">Membrane</keyword>
<gene>
    <name evidence="2" type="ORF">TcWFU_009020</name>
</gene>
<protein>
    <submittedName>
        <fullName evidence="2">All-tran retinoic acid-induced differentiation factor</fullName>
    </submittedName>
</protein>
<keyword evidence="1" id="KW-1133">Transmembrane helix</keyword>
<keyword evidence="3" id="KW-1185">Reference proteome</keyword>
<evidence type="ECO:0000256" key="1">
    <source>
        <dbReference type="SAM" id="Phobius"/>
    </source>
</evidence>
<evidence type="ECO:0000313" key="3">
    <source>
        <dbReference type="Proteomes" id="UP001651158"/>
    </source>
</evidence>
<proteinExistence type="predicted"/>
<keyword evidence="1" id="KW-0812">Transmembrane</keyword>
<organism evidence="2 3">
    <name type="scientific">Taenia crassiceps</name>
    <dbReference type="NCBI Taxonomy" id="6207"/>
    <lineage>
        <taxon>Eukaryota</taxon>
        <taxon>Metazoa</taxon>
        <taxon>Spiralia</taxon>
        <taxon>Lophotrochozoa</taxon>
        <taxon>Platyhelminthes</taxon>
        <taxon>Cestoda</taxon>
        <taxon>Eucestoda</taxon>
        <taxon>Cyclophyllidea</taxon>
        <taxon>Taeniidae</taxon>
        <taxon>Taenia</taxon>
    </lineage>
</organism>
<feature type="transmembrane region" description="Helical" evidence="1">
    <location>
        <begin position="66"/>
        <end position="87"/>
    </location>
</feature>
<feature type="transmembrane region" description="Helical" evidence="1">
    <location>
        <begin position="221"/>
        <end position="243"/>
    </location>
</feature>